<dbReference type="PANTHER" id="PTHR30244:SF9">
    <property type="entry name" value="PROTEIN RV3402C"/>
    <property type="match status" value="1"/>
</dbReference>
<evidence type="ECO:0000256" key="4">
    <source>
        <dbReference type="PIRSR" id="PIRSR000390-2"/>
    </source>
</evidence>
<dbReference type="PIRSF" id="PIRSF000390">
    <property type="entry name" value="PLP_StrS"/>
    <property type="match status" value="1"/>
</dbReference>
<sequence length="373" mass="42266">MEKQRRINVTQSSMPSFEEYVEEIRSLWETRWLTNMGAKHKELEEKLCKYLQVPHISLMVNGHMALEMALQAFNLSGEVITTPFTFASTTHAIVRNGLVPVFCDIRDDDYTIDVSKIESLISERTSAIVPVHVYGNMCDVEAIDRIAEKYNIKVVYDAAHTFGVTYKGKGAASFGDASMLSFHATKVFHTIEGGAVCFKDEDLEKPLYYLKNFGIQGPEVIKDVGANAKMSEFQAAMGLCNLRHIAEEIEKRRHVAEAYQENLDGLKGIVVWKEQAEVEANYAYFPIRVVPENFGCTRDDVFDRLAEIGVNTRKYFYPLTNAFDCYMDIGSPADTPVAYRVSKEILCLPIYADLDLEAVRRICNCIRECQRIG</sequence>
<proteinExistence type="inferred from homology"/>
<gene>
    <name evidence="6" type="ORF">SAMN05216366_11534</name>
</gene>
<dbReference type="GO" id="GO:0008483">
    <property type="term" value="F:transaminase activity"/>
    <property type="evidence" value="ECO:0007669"/>
    <property type="project" value="TreeGrafter"/>
</dbReference>
<dbReference type="Pfam" id="PF01041">
    <property type="entry name" value="DegT_DnrJ_EryC1"/>
    <property type="match status" value="1"/>
</dbReference>
<comment type="similarity">
    <text evidence="2 5">Belongs to the DegT/DnrJ/EryC1 family.</text>
</comment>
<dbReference type="GO" id="GO:0030170">
    <property type="term" value="F:pyridoxal phosphate binding"/>
    <property type="evidence" value="ECO:0007669"/>
    <property type="project" value="TreeGrafter"/>
</dbReference>
<feature type="active site" description="Proton acceptor" evidence="3">
    <location>
        <position position="186"/>
    </location>
</feature>
<dbReference type="SUPFAM" id="SSF53383">
    <property type="entry name" value="PLP-dependent transferases"/>
    <property type="match status" value="1"/>
</dbReference>
<reference evidence="6 7" key="1">
    <citation type="submission" date="2016-10" db="EMBL/GenBank/DDBJ databases">
        <authorList>
            <person name="de Groot N.N."/>
        </authorList>
    </citation>
    <scope>NUCLEOTIDE SEQUENCE [LARGE SCALE GENOMIC DNA]</scope>
    <source>
        <strain evidence="6 7">S137</strain>
    </source>
</reference>
<evidence type="ECO:0000313" key="7">
    <source>
        <dbReference type="Proteomes" id="UP000182412"/>
    </source>
</evidence>
<dbReference type="PANTHER" id="PTHR30244">
    <property type="entry name" value="TRANSAMINASE"/>
    <property type="match status" value="1"/>
</dbReference>
<organism evidence="6 7">
    <name type="scientific">Selenomonas ruminantium</name>
    <dbReference type="NCBI Taxonomy" id="971"/>
    <lineage>
        <taxon>Bacteria</taxon>
        <taxon>Bacillati</taxon>
        <taxon>Bacillota</taxon>
        <taxon>Negativicutes</taxon>
        <taxon>Selenomonadales</taxon>
        <taxon>Selenomonadaceae</taxon>
        <taxon>Selenomonas</taxon>
    </lineage>
</organism>
<evidence type="ECO:0000313" key="6">
    <source>
        <dbReference type="EMBL" id="SDP35986.1"/>
    </source>
</evidence>
<dbReference type="OrthoDB" id="9810913at2"/>
<dbReference type="InterPro" id="IPR015422">
    <property type="entry name" value="PyrdxlP-dep_Trfase_small"/>
</dbReference>
<evidence type="ECO:0000256" key="5">
    <source>
        <dbReference type="RuleBase" id="RU004508"/>
    </source>
</evidence>
<dbReference type="Proteomes" id="UP000182412">
    <property type="component" value="Unassembled WGS sequence"/>
</dbReference>
<protein>
    <submittedName>
        <fullName evidence="6">dTDP-4-amino-4,6-dideoxygalactose transaminase</fullName>
    </submittedName>
</protein>
<dbReference type="EMBL" id="FNJQ01000015">
    <property type="protein sequence ID" value="SDP35986.1"/>
    <property type="molecule type" value="Genomic_DNA"/>
</dbReference>
<accession>A0A1H0S417</accession>
<dbReference type="AlphaFoldDB" id="A0A1H0S417"/>
<evidence type="ECO:0000256" key="1">
    <source>
        <dbReference type="ARBA" id="ARBA00022898"/>
    </source>
</evidence>
<dbReference type="RefSeq" id="WP_074572288.1">
    <property type="nucleotide sequence ID" value="NZ_FNJQ01000015.1"/>
</dbReference>
<evidence type="ECO:0000256" key="2">
    <source>
        <dbReference type="ARBA" id="ARBA00037999"/>
    </source>
</evidence>
<name>A0A1H0S417_SELRU</name>
<dbReference type="InterPro" id="IPR015421">
    <property type="entry name" value="PyrdxlP-dep_Trfase_major"/>
</dbReference>
<dbReference type="CDD" id="cd00616">
    <property type="entry name" value="AHBA_syn"/>
    <property type="match status" value="1"/>
</dbReference>
<dbReference type="Gene3D" id="3.40.640.10">
    <property type="entry name" value="Type I PLP-dependent aspartate aminotransferase-like (Major domain)"/>
    <property type="match status" value="1"/>
</dbReference>
<dbReference type="GO" id="GO:0000271">
    <property type="term" value="P:polysaccharide biosynthetic process"/>
    <property type="evidence" value="ECO:0007669"/>
    <property type="project" value="TreeGrafter"/>
</dbReference>
<dbReference type="Gene3D" id="3.90.1150.10">
    <property type="entry name" value="Aspartate Aminotransferase, domain 1"/>
    <property type="match status" value="1"/>
</dbReference>
<keyword evidence="1 4" id="KW-0663">Pyridoxal phosphate</keyword>
<dbReference type="InterPro" id="IPR015424">
    <property type="entry name" value="PyrdxlP-dep_Trfase"/>
</dbReference>
<evidence type="ECO:0000256" key="3">
    <source>
        <dbReference type="PIRSR" id="PIRSR000390-1"/>
    </source>
</evidence>
<dbReference type="InterPro" id="IPR000653">
    <property type="entry name" value="DegT/StrS_aminotransferase"/>
</dbReference>
<feature type="modified residue" description="N6-(pyridoxal phosphate)lysine" evidence="4">
    <location>
        <position position="186"/>
    </location>
</feature>